<keyword evidence="3" id="KW-1185">Reference proteome</keyword>
<sequence length="167" mass="18944">MRRNEATSIKLMRYFFNIRGLLDEHTRNAINEAVVHAFIFLWLYIFIATEAMVTFSNSANLTSMMNIFVYANLFIGVGGTNIFIRQTVSKLHLDIQEVSESDYSHAVSDAVKSSMISGLLWGLIFLTVLMTSNVMKTQLIILSALGFFLLVWIIDSWTAISHIVKVK</sequence>
<dbReference type="RefSeq" id="WP_020281077.1">
    <property type="nucleotide sequence ID" value="NZ_AZED01000013.1"/>
</dbReference>
<feature type="transmembrane region" description="Helical" evidence="1">
    <location>
        <begin position="33"/>
        <end position="55"/>
    </location>
</feature>
<organism evidence="2 3">
    <name type="scientific">Lentilactobacillus otakiensis DSM 19908 = JCM 15040</name>
    <dbReference type="NCBI Taxonomy" id="1423780"/>
    <lineage>
        <taxon>Bacteria</taxon>
        <taxon>Bacillati</taxon>
        <taxon>Bacillota</taxon>
        <taxon>Bacilli</taxon>
        <taxon>Lactobacillales</taxon>
        <taxon>Lactobacillaceae</taxon>
        <taxon>Lentilactobacillus</taxon>
    </lineage>
</organism>
<keyword evidence="1" id="KW-1133">Transmembrane helix</keyword>
<dbReference type="PATRIC" id="fig|1423780.4.peg.770"/>
<keyword evidence="1" id="KW-0812">Transmembrane</keyword>
<dbReference type="eggNOG" id="ENOG5030BDT">
    <property type="taxonomic scope" value="Bacteria"/>
</dbReference>
<feature type="transmembrane region" description="Helical" evidence="1">
    <location>
        <begin position="139"/>
        <end position="160"/>
    </location>
</feature>
<evidence type="ECO:0000256" key="1">
    <source>
        <dbReference type="SAM" id="Phobius"/>
    </source>
</evidence>
<feature type="transmembrane region" description="Helical" evidence="1">
    <location>
        <begin position="114"/>
        <end position="132"/>
    </location>
</feature>
<accession>S4NL86</accession>
<keyword evidence="1" id="KW-0472">Membrane</keyword>
<reference evidence="3" key="1">
    <citation type="journal article" date="2013" name="Genome Announc.">
        <title>Draft Genome Sequence of D-Branched-Chain Amino Acid Producer Lactobacillus otakiensis JCM 15040T, Isolated from a Traditional Japanese Pickle.</title>
        <authorList>
            <person name="Doi K."/>
            <person name="Mori K."/>
            <person name="Mutaguchi Y."/>
            <person name="Tashiro K."/>
            <person name="Fujino Y."/>
            <person name="Ohmori T."/>
            <person name="Kuhara S."/>
            <person name="Ohshima T."/>
        </authorList>
    </citation>
    <scope>NUCLEOTIDE SEQUENCE [LARGE SCALE GENOMIC DNA]</scope>
    <source>
        <strain evidence="3">JCM 15040</strain>
    </source>
</reference>
<evidence type="ECO:0000313" key="3">
    <source>
        <dbReference type="Proteomes" id="UP000016361"/>
    </source>
</evidence>
<comment type="caution">
    <text evidence="2">The sequence shown here is derived from an EMBL/GenBank/DDBJ whole genome shotgun (WGS) entry which is preliminary data.</text>
</comment>
<gene>
    <name evidence="2" type="ORF">LOT_1164</name>
</gene>
<evidence type="ECO:0000313" key="2">
    <source>
        <dbReference type="EMBL" id="GAD16626.1"/>
    </source>
</evidence>
<dbReference type="EMBL" id="BASH01000003">
    <property type="protein sequence ID" value="GAD16626.1"/>
    <property type="molecule type" value="Genomic_DNA"/>
</dbReference>
<dbReference type="InterPro" id="IPR021697">
    <property type="entry name" value="DUF3278"/>
</dbReference>
<name>S4NL86_9LACO</name>
<dbReference type="Proteomes" id="UP000016361">
    <property type="component" value="Unassembled WGS sequence"/>
</dbReference>
<dbReference type="AlphaFoldDB" id="S4NL86"/>
<dbReference type="STRING" id="1423780.FD05_GL000768"/>
<dbReference type="OrthoDB" id="2142440at2"/>
<protein>
    <submittedName>
        <fullName evidence="2">Uncharacterized protein</fullName>
    </submittedName>
</protein>
<dbReference type="GeneID" id="301048039"/>
<dbReference type="Pfam" id="PF11683">
    <property type="entry name" value="DUF3278"/>
    <property type="match status" value="1"/>
</dbReference>
<feature type="transmembrane region" description="Helical" evidence="1">
    <location>
        <begin position="67"/>
        <end position="84"/>
    </location>
</feature>
<proteinExistence type="predicted"/>